<gene>
    <name evidence="1" type="ORF">GCM10023195_07180</name>
</gene>
<organism evidence="1 2">
    <name type="scientific">Actinoallomurus liliacearum</name>
    <dbReference type="NCBI Taxonomy" id="1080073"/>
    <lineage>
        <taxon>Bacteria</taxon>
        <taxon>Bacillati</taxon>
        <taxon>Actinomycetota</taxon>
        <taxon>Actinomycetes</taxon>
        <taxon>Streptosporangiales</taxon>
        <taxon>Thermomonosporaceae</taxon>
        <taxon>Actinoallomurus</taxon>
    </lineage>
</organism>
<proteinExistence type="predicted"/>
<dbReference type="Proteomes" id="UP001500212">
    <property type="component" value="Unassembled WGS sequence"/>
</dbReference>
<comment type="caution">
    <text evidence="1">The sequence shown here is derived from an EMBL/GenBank/DDBJ whole genome shotgun (WGS) entry which is preliminary data.</text>
</comment>
<evidence type="ECO:0000313" key="2">
    <source>
        <dbReference type="Proteomes" id="UP001500212"/>
    </source>
</evidence>
<dbReference type="EMBL" id="BAABHJ010000002">
    <property type="protein sequence ID" value="GAA4602380.1"/>
    <property type="molecule type" value="Genomic_DNA"/>
</dbReference>
<reference evidence="2" key="1">
    <citation type="journal article" date="2019" name="Int. J. Syst. Evol. Microbiol.">
        <title>The Global Catalogue of Microorganisms (GCM) 10K type strain sequencing project: providing services to taxonomists for standard genome sequencing and annotation.</title>
        <authorList>
            <consortium name="The Broad Institute Genomics Platform"/>
            <consortium name="The Broad Institute Genome Sequencing Center for Infectious Disease"/>
            <person name="Wu L."/>
            <person name="Ma J."/>
        </authorList>
    </citation>
    <scope>NUCLEOTIDE SEQUENCE [LARGE SCALE GENOMIC DNA]</scope>
    <source>
        <strain evidence="2">JCM 17938</strain>
    </source>
</reference>
<sequence>MLERGEPGDVLARDLVALGAELVDGGVEVPGRPQHHAPVAQRNLRESSFPWVGDVFFYDFLFFGNRKTENARVSL</sequence>
<keyword evidence="2" id="KW-1185">Reference proteome</keyword>
<accession>A0ABP8TDN6</accession>
<name>A0ABP8TDN6_9ACTN</name>
<evidence type="ECO:0000313" key="1">
    <source>
        <dbReference type="EMBL" id="GAA4602380.1"/>
    </source>
</evidence>
<protein>
    <submittedName>
        <fullName evidence="1">Uncharacterized protein</fullName>
    </submittedName>
</protein>